<sequence length="233" mass="24191">MRRAASFSRATVWEAMFLRGQRALEVTEVTGSRGSSGSRPQQLLHQLHQREALLAGGLVDAGVDEVFVQHGAAALQRGGVGLLLVHLLLLLRLLLGLDVLRGMNAGVRADSKPPSAIRLLTSRSIMKRRPGLTLISWPDAAGTSNSPWTSEDSALARSSAVGSSTDQPLCSTACAAACTELRTPALLARTTAVCLRLASSAPPGPRPSSSGSTWLLMAACSWGAATGVSASAA</sequence>
<protein>
    <submittedName>
        <fullName evidence="1">Uncharacterized protein</fullName>
    </submittedName>
</protein>
<evidence type="ECO:0000313" key="1">
    <source>
        <dbReference type="EMBL" id="TNN24698.1"/>
    </source>
</evidence>
<organism evidence="1 2">
    <name type="scientific">Liparis tanakae</name>
    <name type="common">Tanaka's snailfish</name>
    <dbReference type="NCBI Taxonomy" id="230148"/>
    <lineage>
        <taxon>Eukaryota</taxon>
        <taxon>Metazoa</taxon>
        <taxon>Chordata</taxon>
        <taxon>Craniata</taxon>
        <taxon>Vertebrata</taxon>
        <taxon>Euteleostomi</taxon>
        <taxon>Actinopterygii</taxon>
        <taxon>Neopterygii</taxon>
        <taxon>Teleostei</taxon>
        <taxon>Neoteleostei</taxon>
        <taxon>Acanthomorphata</taxon>
        <taxon>Eupercaria</taxon>
        <taxon>Perciformes</taxon>
        <taxon>Cottioidei</taxon>
        <taxon>Cottales</taxon>
        <taxon>Liparidae</taxon>
        <taxon>Liparis</taxon>
    </lineage>
</organism>
<keyword evidence="2" id="KW-1185">Reference proteome</keyword>
<name>A0A4Z2E7A5_9TELE</name>
<gene>
    <name evidence="1" type="ORF">EYF80_065176</name>
</gene>
<dbReference type="Proteomes" id="UP000314294">
    <property type="component" value="Unassembled WGS sequence"/>
</dbReference>
<comment type="caution">
    <text evidence="1">The sequence shown here is derived from an EMBL/GenBank/DDBJ whole genome shotgun (WGS) entry which is preliminary data.</text>
</comment>
<proteinExistence type="predicted"/>
<dbReference type="AlphaFoldDB" id="A0A4Z2E7A5"/>
<evidence type="ECO:0000313" key="2">
    <source>
        <dbReference type="Proteomes" id="UP000314294"/>
    </source>
</evidence>
<dbReference type="EMBL" id="SRLO01014526">
    <property type="protein sequence ID" value="TNN24698.1"/>
    <property type="molecule type" value="Genomic_DNA"/>
</dbReference>
<reference evidence="1 2" key="1">
    <citation type="submission" date="2019-03" db="EMBL/GenBank/DDBJ databases">
        <title>First draft genome of Liparis tanakae, snailfish: a comprehensive survey of snailfish specific genes.</title>
        <authorList>
            <person name="Kim W."/>
            <person name="Song I."/>
            <person name="Jeong J.-H."/>
            <person name="Kim D."/>
            <person name="Kim S."/>
            <person name="Ryu S."/>
            <person name="Song J.Y."/>
            <person name="Lee S.K."/>
        </authorList>
    </citation>
    <scope>NUCLEOTIDE SEQUENCE [LARGE SCALE GENOMIC DNA]</scope>
    <source>
        <tissue evidence="1">Muscle</tissue>
    </source>
</reference>
<accession>A0A4Z2E7A5</accession>